<keyword evidence="2" id="KW-0378">Hydrolase</keyword>
<feature type="domain" description="Helicase C-terminal" evidence="4">
    <location>
        <begin position="3"/>
        <end position="156"/>
    </location>
</feature>
<evidence type="ECO:0000256" key="1">
    <source>
        <dbReference type="ARBA" id="ARBA00022741"/>
    </source>
</evidence>
<dbReference type="InterPro" id="IPR001650">
    <property type="entry name" value="Helicase_C-like"/>
</dbReference>
<dbReference type="Pfam" id="PF00271">
    <property type="entry name" value="Helicase_C"/>
    <property type="match status" value="1"/>
</dbReference>
<dbReference type="InterPro" id="IPR049730">
    <property type="entry name" value="SNF2/RAD54-like_C"/>
</dbReference>
<comment type="caution">
    <text evidence="5">The sequence shown here is derived from an EMBL/GenBank/DDBJ whole genome shotgun (WGS) entry which is preliminary data.</text>
</comment>
<evidence type="ECO:0000256" key="3">
    <source>
        <dbReference type="ARBA" id="ARBA00022840"/>
    </source>
</evidence>
<dbReference type="GO" id="GO:0005634">
    <property type="term" value="C:nucleus"/>
    <property type="evidence" value="ECO:0007669"/>
    <property type="project" value="TreeGrafter"/>
</dbReference>
<evidence type="ECO:0000313" key="5">
    <source>
        <dbReference type="EMBL" id="MPN49459.1"/>
    </source>
</evidence>
<dbReference type="GO" id="GO:0008094">
    <property type="term" value="F:ATP-dependent activity, acting on DNA"/>
    <property type="evidence" value="ECO:0007669"/>
    <property type="project" value="TreeGrafter"/>
</dbReference>
<proteinExistence type="predicted"/>
<dbReference type="AlphaFoldDB" id="A0A645IG55"/>
<dbReference type="PANTHER" id="PTHR45626:SF22">
    <property type="entry name" value="DNA REPAIR PROTEIN RAD5"/>
    <property type="match status" value="1"/>
</dbReference>
<protein>
    <recommendedName>
        <fullName evidence="4">Helicase C-terminal domain-containing protein</fullName>
    </recommendedName>
</protein>
<keyword evidence="1" id="KW-0547">Nucleotide-binding</keyword>
<dbReference type="InterPro" id="IPR027417">
    <property type="entry name" value="P-loop_NTPase"/>
</dbReference>
<dbReference type="Gene3D" id="3.40.50.300">
    <property type="entry name" value="P-loop containing nucleotide triphosphate hydrolases"/>
    <property type="match status" value="1"/>
</dbReference>
<dbReference type="SMART" id="SM00490">
    <property type="entry name" value="HELICc"/>
    <property type="match status" value="1"/>
</dbReference>
<gene>
    <name evidence="5" type="ORF">SDC9_197080</name>
</gene>
<dbReference type="CDD" id="cd18793">
    <property type="entry name" value="SF2_C_SNF"/>
    <property type="match status" value="1"/>
</dbReference>
<dbReference type="SUPFAM" id="SSF52540">
    <property type="entry name" value="P-loop containing nucleoside triphosphate hydrolases"/>
    <property type="match status" value="1"/>
</dbReference>
<dbReference type="GO" id="GO:0006281">
    <property type="term" value="P:DNA repair"/>
    <property type="evidence" value="ECO:0007669"/>
    <property type="project" value="TreeGrafter"/>
</dbReference>
<dbReference type="EMBL" id="VSSQ01112739">
    <property type="protein sequence ID" value="MPN49459.1"/>
    <property type="molecule type" value="Genomic_DNA"/>
</dbReference>
<evidence type="ECO:0000259" key="4">
    <source>
        <dbReference type="PROSITE" id="PS51194"/>
    </source>
</evidence>
<dbReference type="GO" id="GO:0005524">
    <property type="term" value="F:ATP binding"/>
    <property type="evidence" value="ECO:0007669"/>
    <property type="project" value="UniProtKB-KW"/>
</dbReference>
<dbReference type="InterPro" id="IPR050628">
    <property type="entry name" value="SNF2_RAD54_helicase_TF"/>
</dbReference>
<dbReference type="PANTHER" id="PTHR45626">
    <property type="entry name" value="TRANSCRIPTION TERMINATION FACTOR 2-RELATED"/>
    <property type="match status" value="1"/>
</dbReference>
<dbReference type="PROSITE" id="PS51194">
    <property type="entry name" value="HELICASE_CTER"/>
    <property type="match status" value="1"/>
</dbReference>
<keyword evidence="3" id="KW-0067">ATP-binding</keyword>
<evidence type="ECO:0000256" key="2">
    <source>
        <dbReference type="ARBA" id="ARBA00022801"/>
    </source>
</evidence>
<sequence length="167" mass="18224">MDMLPELIDEGRRILVFSQFTQMLALIANELDEAGIGWVSLTGDTRDRRVPVEDFQKGRAPVFLISLKAGGVGLNLTAADTVIHYDPWWNPAAENQATDRAHRIGQDKPVFVFKLICAGSIEERILSLQERKAALAASVLSEDASALAKFGEADIAALLAPLPKLKN</sequence>
<accession>A0A645IG55</accession>
<organism evidence="5">
    <name type="scientific">bioreactor metagenome</name>
    <dbReference type="NCBI Taxonomy" id="1076179"/>
    <lineage>
        <taxon>unclassified sequences</taxon>
        <taxon>metagenomes</taxon>
        <taxon>ecological metagenomes</taxon>
    </lineage>
</organism>
<reference evidence="5" key="1">
    <citation type="submission" date="2019-08" db="EMBL/GenBank/DDBJ databases">
        <authorList>
            <person name="Kucharzyk K."/>
            <person name="Murdoch R.W."/>
            <person name="Higgins S."/>
            <person name="Loffler F."/>
        </authorList>
    </citation>
    <scope>NUCLEOTIDE SEQUENCE</scope>
</reference>
<name>A0A645IG55_9ZZZZ</name>
<dbReference type="GO" id="GO:0016787">
    <property type="term" value="F:hydrolase activity"/>
    <property type="evidence" value="ECO:0007669"/>
    <property type="project" value="UniProtKB-KW"/>
</dbReference>